<keyword evidence="1" id="KW-1133">Transmembrane helix</keyword>
<organism evidence="2 3">
    <name type="scientific">Leptospira interrogans serovar Zanoni str. LT2156</name>
    <dbReference type="NCBI Taxonomy" id="1001601"/>
    <lineage>
        <taxon>Bacteria</taxon>
        <taxon>Pseudomonadati</taxon>
        <taxon>Spirochaetota</taxon>
        <taxon>Spirochaetia</taxon>
        <taxon>Leptospirales</taxon>
        <taxon>Leptospiraceae</taxon>
        <taxon>Leptospira</taxon>
    </lineage>
</organism>
<accession>M6HC95</accession>
<evidence type="ECO:0000256" key="1">
    <source>
        <dbReference type="SAM" id="Phobius"/>
    </source>
</evidence>
<evidence type="ECO:0000313" key="2">
    <source>
        <dbReference type="EMBL" id="EMM94715.1"/>
    </source>
</evidence>
<dbReference type="Proteomes" id="UP000012089">
    <property type="component" value="Unassembled WGS sequence"/>
</dbReference>
<proteinExistence type="predicted"/>
<dbReference type="AlphaFoldDB" id="M6HC95"/>
<sequence length="106" mass="12462">MFCANALLDILVTINLIPLPYTSHFSFLILSFSVDFFLKSNQFEKKSKEEFKQILASPKKPTAFSFLPKVKKIEYENQKKKFIRSKSILHFPIRILFLFALSVIWN</sequence>
<name>M6HC95_LEPIR</name>
<comment type="caution">
    <text evidence="2">The sequence shown here is derived from an EMBL/GenBank/DDBJ whole genome shotgun (WGS) entry which is preliminary data.</text>
</comment>
<reference evidence="2 3" key="1">
    <citation type="submission" date="2013-01" db="EMBL/GenBank/DDBJ databases">
        <authorList>
            <person name="Harkins D.M."/>
            <person name="Durkin A.S."/>
            <person name="Brinkac L.M."/>
            <person name="Haft D.H."/>
            <person name="Selengut J.D."/>
            <person name="Sanka R."/>
            <person name="DePew J."/>
            <person name="Purushe J."/>
            <person name="Tulsiani S.M."/>
            <person name="Graham G.C."/>
            <person name="Burns M.-A."/>
            <person name="Dohnt M.F."/>
            <person name="Smythe L.D."/>
            <person name="McKay D.B."/>
            <person name="Craig S.B."/>
            <person name="Vinetz J.M."/>
            <person name="Sutton G.G."/>
            <person name="Nierman W.C."/>
            <person name="Fouts D.E."/>
        </authorList>
    </citation>
    <scope>NUCLEOTIDE SEQUENCE [LARGE SCALE GENOMIC DNA]</scope>
    <source>
        <strain evidence="2 3">LT2156</strain>
    </source>
</reference>
<keyword evidence="1" id="KW-0812">Transmembrane</keyword>
<feature type="transmembrane region" description="Helical" evidence="1">
    <location>
        <begin position="21"/>
        <end position="38"/>
    </location>
</feature>
<feature type="transmembrane region" description="Helical" evidence="1">
    <location>
        <begin position="88"/>
        <end position="105"/>
    </location>
</feature>
<evidence type="ECO:0000313" key="3">
    <source>
        <dbReference type="Proteomes" id="UP000012089"/>
    </source>
</evidence>
<protein>
    <submittedName>
        <fullName evidence="2">Uncharacterized protein</fullName>
    </submittedName>
</protein>
<keyword evidence="1" id="KW-0472">Membrane</keyword>
<gene>
    <name evidence="2" type="ORF">LEP1GSC158_2033</name>
</gene>
<dbReference type="EMBL" id="AFMF02000033">
    <property type="protein sequence ID" value="EMM94715.1"/>
    <property type="molecule type" value="Genomic_DNA"/>
</dbReference>